<protein>
    <recommendedName>
        <fullName evidence="2">Polycomb repressive complex 2 subunit EZH1/EZH2 tri-helical domain-containing protein</fullName>
    </recommendedName>
</protein>
<dbReference type="EMBL" id="WNTK01076521">
    <property type="protein sequence ID" value="KAG9460380.1"/>
    <property type="molecule type" value="Genomic_DNA"/>
</dbReference>
<name>A0A8J6BCF7_ELECQ</name>
<gene>
    <name evidence="3" type="ORF">GDO78_022194</name>
</gene>
<evidence type="ECO:0000313" key="4">
    <source>
        <dbReference type="Proteomes" id="UP000770717"/>
    </source>
</evidence>
<keyword evidence="4" id="KW-1185">Reference proteome</keyword>
<evidence type="ECO:0000256" key="1">
    <source>
        <dbReference type="SAM" id="MobiDB-lite"/>
    </source>
</evidence>
<evidence type="ECO:0000259" key="2">
    <source>
        <dbReference type="Pfam" id="PF18118"/>
    </source>
</evidence>
<reference evidence="3" key="1">
    <citation type="thesis" date="2020" institute="ProQuest LLC" country="789 East Eisenhower Parkway, Ann Arbor, MI, USA">
        <title>Comparative Genomics and Chromosome Evolution.</title>
        <authorList>
            <person name="Mudd A.B."/>
        </authorList>
    </citation>
    <scope>NUCLEOTIDE SEQUENCE</scope>
    <source>
        <strain evidence="3">HN-11 Male</strain>
        <tissue evidence="3">Kidney and liver</tissue>
    </source>
</reference>
<proteinExistence type="predicted"/>
<feature type="domain" description="Polycomb repressive complex 2 subunit EZH1/EZH2 tri-helical" evidence="2">
    <location>
        <begin position="1"/>
        <end position="84"/>
    </location>
</feature>
<feature type="compositionally biased region" description="Basic and acidic residues" evidence="1">
    <location>
        <begin position="39"/>
        <end position="52"/>
    </location>
</feature>
<feature type="compositionally biased region" description="Acidic residues" evidence="1">
    <location>
        <begin position="22"/>
        <end position="38"/>
    </location>
</feature>
<dbReference type="AlphaFoldDB" id="A0A8J6BCF7"/>
<dbReference type="Proteomes" id="UP000770717">
    <property type="component" value="Unassembled WGS sequence"/>
</dbReference>
<dbReference type="OrthoDB" id="6141102at2759"/>
<sequence>ECGFINDEIFVELVNALSQYSDYEDDDDGEDNQDDEHDDKEKDHEASMDEKVARLPRKFPSDKIFEAISSMFPDKGTTEELKEK</sequence>
<comment type="caution">
    <text evidence="3">The sequence shown here is derived from an EMBL/GenBank/DDBJ whole genome shotgun (WGS) entry which is preliminary data.</text>
</comment>
<feature type="region of interest" description="Disordered" evidence="1">
    <location>
        <begin position="20"/>
        <end position="52"/>
    </location>
</feature>
<feature type="non-terminal residue" evidence="3">
    <location>
        <position position="84"/>
    </location>
</feature>
<organism evidence="3 4">
    <name type="scientific">Eleutherodactylus coqui</name>
    <name type="common">Puerto Rican coqui</name>
    <dbReference type="NCBI Taxonomy" id="57060"/>
    <lineage>
        <taxon>Eukaryota</taxon>
        <taxon>Metazoa</taxon>
        <taxon>Chordata</taxon>
        <taxon>Craniata</taxon>
        <taxon>Vertebrata</taxon>
        <taxon>Euteleostomi</taxon>
        <taxon>Amphibia</taxon>
        <taxon>Batrachia</taxon>
        <taxon>Anura</taxon>
        <taxon>Neobatrachia</taxon>
        <taxon>Hyloidea</taxon>
        <taxon>Eleutherodactylidae</taxon>
        <taxon>Eleutherodactylinae</taxon>
        <taxon>Eleutherodactylus</taxon>
        <taxon>Eleutherodactylus</taxon>
    </lineage>
</organism>
<accession>A0A8J6BCF7</accession>
<dbReference type="Pfam" id="PF18118">
    <property type="entry name" value="PRC2_HTH_1"/>
    <property type="match status" value="1"/>
</dbReference>
<dbReference type="InterPro" id="IPR041343">
    <property type="entry name" value="PRC2_HTH_1"/>
</dbReference>
<evidence type="ECO:0000313" key="3">
    <source>
        <dbReference type="EMBL" id="KAG9460380.1"/>
    </source>
</evidence>